<sequence length="30" mass="3680">MKQITTVPEKILLYTRFEVERLDRDISTRK</sequence>
<reference evidence="1" key="1">
    <citation type="submission" date="2014-09" db="EMBL/GenBank/DDBJ databases">
        <authorList>
            <person name="Magalhaes I.L.F."/>
            <person name="Oliveira U."/>
            <person name="Santos F.R."/>
            <person name="Vidigal T.H.D.A."/>
            <person name="Brescovit A.D."/>
            <person name="Santos A.J."/>
        </authorList>
    </citation>
    <scope>NUCLEOTIDE SEQUENCE</scope>
    <source>
        <tissue evidence="1">Shoot tissue taken approximately 20 cm above the soil surface</tissue>
    </source>
</reference>
<name>A0A0A9GEZ6_ARUDO</name>
<dbReference type="EMBL" id="GBRH01174246">
    <property type="protein sequence ID" value="JAE23650.1"/>
    <property type="molecule type" value="Transcribed_RNA"/>
</dbReference>
<proteinExistence type="predicted"/>
<evidence type="ECO:0000313" key="1">
    <source>
        <dbReference type="EMBL" id="JAE23650.1"/>
    </source>
</evidence>
<dbReference type="AlphaFoldDB" id="A0A0A9GEZ6"/>
<organism evidence="1">
    <name type="scientific">Arundo donax</name>
    <name type="common">Giant reed</name>
    <name type="synonym">Donax arundinaceus</name>
    <dbReference type="NCBI Taxonomy" id="35708"/>
    <lineage>
        <taxon>Eukaryota</taxon>
        <taxon>Viridiplantae</taxon>
        <taxon>Streptophyta</taxon>
        <taxon>Embryophyta</taxon>
        <taxon>Tracheophyta</taxon>
        <taxon>Spermatophyta</taxon>
        <taxon>Magnoliopsida</taxon>
        <taxon>Liliopsida</taxon>
        <taxon>Poales</taxon>
        <taxon>Poaceae</taxon>
        <taxon>PACMAD clade</taxon>
        <taxon>Arundinoideae</taxon>
        <taxon>Arundineae</taxon>
        <taxon>Arundo</taxon>
    </lineage>
</organism>
<protein>
    <submittedName>
        <fullName evidence="1">Uncharacterized protein</fullName>
    </submittedName>
</protein>
<accession>A0A0A9GEZ6</accession>
<reference evidence="1" key="2">
    <citation type="journal article" date="2015" name="Data Brief">
        <title>Shoot transcriptome of the giant reed, Arundo donax.</title>
        <authorList>
            <person name="Barrero R.A."/>
            <person name="Guerrero F.D."/>
            <person name="Moolhuijzen P."/>
            <person name="Goolsby J.A."/>
            <person name="Tidwell J."/>
            <person name="Bellgard S.E."/>
            <person name="Bellgard M.I."/>
        </authorList>
    </citation>
    <scope>NUCLEOTIDE SEQUENCE</scope>
    <source>
        <tissue evidence="1">Shoot tissue taken approximately 20 cm above the soil surface</tissue>
    </source>
</reference>